<dbReference type="RefSeq" id="XP_003731063.2">
    <property type="nucleotide sequence ID" value="XM_003731015.2"/>
</dbReference>
<evidence type="ECO:0000259" key="1">
    <source>
        <dbReference type="PROSITE" id="PS50097"/>
    </source>
</evidence>
<feature type="domain" description="BTB" evidence="1">
    <location>
        <begin position="11"/>
        <end position="80"/>
    </location>
</feature>
<proteinExistence type="predicted"/>
<dbReference type="EnsemblMetazoa" id="XM_003731015">
    <property type="protein sequence ID" value="XP_003731063"/>
    <property type="gene ID" value="LOC100893357"/>
</dbReference>
<dbReference type="InterPro" id="IPR011333">
    <property type="entry name" value="SKP1/BTB/POZ_sf"/>
</dbReference>
<dbReference type="OrthoDB" id="2414723at2759"/>
<dbReference type="GO" id="GO:0051260">
    <property type="term" value="P:protein homooligomerization"/>
    <property type="evidence" value="ECO:0007669"/>
    <property type="project" value="InterPro"/>
</dbReference>
<dbReference type="PANTHER" id="PTHR14499">
    <property type="entry name" value="POTASSIUM CHANNEL TETRAMERIZATION DOMAIN-CONTAINING"/>
    <property type="match status" value="1"/>
</dbReference>
<dbReference type="AlphaFoldDB" id="A0A7M7GN00"/>
<keyword evidence="3" id="KW-1185">Reference proteome</keyword>
<dbReference type="Proteomes" id="UP000007110">
    <property type="component" value="Unassembled WGS sequence"/>
</dbReference>
<reference evidence="3" key="1">
    <citation type="submission" date="2015-02" db="EMBL/GenBank/DDBJ databases">
        <title>Genome sequencing for Strongylocentrotus purpuratus.</title>
        <authorList>
            <person name="Murali S."/>
            <person name="Liu Y."/>
            <person name="Vee V."/>
            <person name="English A."/>
            <person name="Wang M."/>
            <person name="Skinner E."/>
            <person name="Han Y."/>
            <person name="Muzny D.M."/>
            <person name="Worley K.C."/>
            <person name="Gibbs R.A."/>
        </authorList>
    </citation>
    <scope>NUCLEOTIDE SEQUENCE</scope>
</reference>
<accession>A0A7M7GN00</accession>
<dbReference type="KEGG" id="spu:100893357"/>
<dbReference type="PROSITE" id="PS50097">
    <property type="entry name" value="BTB"/>
    <property type="match status" value="1"/>
</dbReference>
<name>A0A7M7GN00_STRPU</name>
<reference evidence="2" key="2">
    <citation type="submission" date="2021-01" db="UniProtKB">
        <authorList>
            <consortium name="EnsemblMetazoa"/>
        </authorList>
    </citation>
    <scope>IDENTIFICATION</scope>
</reference>
<evidence type="ECO:0000313" key="3">
    <source>
        <dbReference type="Proteomes" id="UP000007110"/>
    </source>
</evidence>
<dbReference type="Pfam" id="PF02214">
    <property type="entry name" value="BTB_2"/>
    <property type="match status" value="2"/>
</dbReference>
<protein>
    <recommendedName>
        <fullName evidence="1">BTB domain-containing protein</fullName>
    </recommendedName>
</protein>
<sequence>MDSARPRQSDNQIGLNVGGKIYLTTRDTLTRYPNSFFAIMLDSDIPSDRDAQGNYLIDRDSEIFRHVLNFMRCGELVLPRGFNEFDLLEREADFFSLEALEVALREAAGMSVGITVIGTGNGTRSTYMMTREALMREKESFFTDMLDGGKPFPRDRQDNYVISRNNSLFHHVADYLVRGGILNDITSSDLQQLRKEAKYFRLQMLEQHIQSVESLRQQGFLHIHFFYSENGPCVAYSGKLRDLDRLSLEKLWKGYQIGNEVYAGEVDPKTMFKFTSASSVKEFFSTQTSKSVKMSELSSNCTRIDVQIY</sequence>
<dbReference type="GeneID" id="100893357"/>
<organism evidence="2 3">
    <name type="scientific">Strongylocentrotus purpuratus</name>
    <name type="common">Purple sea urchin</name>
    <dbReference type="NCBI Taxonomy" id="7668"/>
    <lineage>
        <taxon>Eukaryota</taxon>
        <taxon>Metazoa</taxon>
        <taxon>Echinodermata</taxon>
        <taxon>Eleutherozoa</taxon>
        <taxon>Echinozoa</taxon>
        <taxon>Echinoidea</taxon>
        <taxon>Euechinoidea</taxon>
        <taxon>Echinacea</taxon>
        <taxon>Camarodonta</taxon>
        <taxon>Echinidea</taxon>
        <taxon>Strongylocentrotidae</taxon>
        <taxon>Strongylocentrotus</taxon>
    </lineage>
</organism>
<dbReference type="InParanoid" id="A0A7M7GN00"/>
<dbReference type="Gene3D" id="3.30.710.10">
    <property type="entry name" value="Potassium Channel Kv1.1, Chain A"/>
    <property type="match status" value="2"/>
</dbReference>
<dbReference type="SMART" id="SM00225">
    <property type="entry name" value="BTB"/>
    <property type="match status" value="1"/>
</dbReference>
<evidence type="ECO:0000313" key="2">
    <source>
        <dbReference type="EnsemblMetazoa" id="XP_003731063"/>
    </source>
</evidence>
<dbReference type="InterPro" id="IPR000210">
    <property type="entry name" value="BTB/POZ_dom"/>
</dbReference>
<dbReference type="SUPFAM" id="SSF54695">
    <property type="entry name" value="POZ domain"/>
    <property type="match status" value="2"/>
</dbReference>
<dbReference type="PANTHER" id="PTHR14499:SF144">
    <property type="entry name" value="POTASSIUM CHANNEL TETRAMERISATION-TYPE BTB DOMAIN-CONTAINING PROTEIN"/>
    <property type="match status" value="1"/>
</dbReference>
<dbReference type="InterPro" id="IPR003131">
    <property type="entry name" value="T1-type_BTB"/>
</dbReference>